<evidence type="ECO:0000259" key="4">
    <source>
        <dbReference type="PROSITE" id="PS50069"/>
    </source>
</evidence>
<protein>
    <submittedName>
        <fullName evidence="5">Cullin</fullName>
    </submittedName>
</protein>
<dbReference type="Gene3D" id="1.10.10.10">
    <property type="entry name" value="Winged helix-like DNA-binding domain superfamily/Winged helix DNA-binding domain"/>
    <property type="match status" value="1"/>
</dbReference>
<accession>A0AAV5R5H3</accession>
<dbReference type="Pfam" id="PF26557">
    <property type="entry name" value="Cullin_AB"/>
    <property type="match status" value="1"/>
</dbReference>
<sequence length="817" mass="95391">MPDSFLESTWKSIEPSLNIILGDDQNSSLDSLMYTNTYTKVYNYCTASSKRFHVNNNNNNGNNGNGNNSDIMNSNSNATVRLVGSDLYEKIKEFLKYYLLNSKPRDNESFVDYYIRSWKRYLIGSKRLNDVMDYLNRYWVTKERSSGHRDVYDIFSLCLLSWRDYKFYPNLNILMDEIMEQIQLHRQGVNSSIKQLNIAIKSFVLLGFDANDLRKQNLSVYINDFEKRFLTDTHNFYAIESAKFISENGVVNYVNKALDRIDEELKNLEDLNDHTRKPLNDVLNNVLIKTHQDQIRNELPTLLNQKRYLDIKKINTLLKRVPSTLPLLLEIFQKYIENEGAQEIIQFKKLSDENFKTANEAYIESLNVAANSKTKVKIKKPQDIIDPNNYIKSLLKIYNKFKGVVEVSFDNNPAFIKALDSACQKFINYNVVSTPTSRSRPRTPEYLAKYCDEFLKGKNNNINTSVNTNNNIIDNDNLNNMNIEEIITIFKFLEDKESFEIWYRRCLSKRLLFNNLSAEDGENEELIIQRLKTANSVEYTNKITNMFNDIRISKNLGVIYKDLITDVNKDSVVELEPKILDTASWGSIFRNNNDSFILPEELVLSEELFTKLYKERHNGRQLNWIWERSKIEVKANISKPGKPPYLFTVSLFQYAILSCFQEEDILTTSILLEKTALPAEVFKQNMIPFIKNKLIIQNPPGEKNILKSSTTFTMVKEYTSKKIKVNFSTVKPVETRNEEKETNEEIERRKHEILKAGIVRIMKARKHLRHENLITEVYQIIDRFKPTVSEIKSAIEVLLDEQYLARDDESTGYNYLS</sequence>
<keyword evidence="6" id="KW-1185">Reference proteome</keyword>
<dbReference type="EMBL" id="BTGB01000004">
    <property type="protein sequence ID" value="GMM46739.1"/>
    <property type="molecule type" value="Genomic_DNA"/>
</dbReference>
<dbReference type="InterPro" id="IPR036317">
    <property type="entry name" value="Cullin_homology_sf"/>
</dbReference>
<dbReference type="InterPro" id="IPR001373">
    <property type="entry name" value="Cullin_N"/>
</dbReference>
<reference evidence="5 6" key="1">
    <citation type="journal article" date="2023" name="Elife">
        <title>Identification of key yeast species and microbe-microbe interactions impacting larval growth of Drosophila in the wild.</title>
        <authorList>
            <person name="Mure A."/>
            <person name="Sugiura Y."/>
            <person name="Maeda R."/>
            <person name="Honda K."/>
            <person name="Sakurai N."/>
            <person name="Takahashi Y."/>
            <person name="Watada M."/>
            <person name="Katoh T."/>
            <person name="Gotoh A."/>
            <person name="Gotoh Y."/>
            <person name="Taniguchi I."/>
            <person name="Nakamura K."/>
            <person name="Hayashi T."/>
            <person name="Katayama T."/>
            <person name="Uemura T."/>
            <person name="Hattori Y."/>
        </authorList>
    </citation>
    <scope>NUCLEOTIDE SEQUENCE [LARGE SCALE GENOMIC DNA]</scope>
    <source>
        <strain evidence="5 6">PK-24</strain>
    </source>
</reference>
<organism evidence="5 6">
    <name type="scientific">Pichia kluyveri</name>
    <name type="common">Yeast</name>
    <dbReference type="NCBI Taxonomy" id="36015"/>
    <lineage>
        <taxon>Eukaryota</taxon>
        <taxon>Fungi</taxon>
        <taxon>Dikarya</taxon>
        <taxon>Ascomycota</taxon>
        <taxon>Saccharomycotina</taxon>
        <taxon>Pichiomycetes</taxon>
        <taxon>Pichiales</taxon>
        <taxon>Pichiaceae</taxon>
        <taxon>Pichia</taxon>
    </lineage>
</organism>
<dbReference type="InterPro" id="IPR045093">
    <property type="entry name" value="Cullin"/>
</dbReference>
<dbReference type="SMART" id="SM00884">
    <property type="entry name" value="Cullin_Nedd8"/>
    <property type="match status" value="1"/>
</dbReference>
<dbReference type="InterPro" id="IPR016159">
    <property type="entry name" value="Cullin_repeat-like_dom_sf"/>
</dbReference>
<dbReference type="SUPFAM" id="SSF46785">
    <property type="entry name" value="Winged helix' DNA-binding domain"/>
    <property type="match status" value="1"/>
</dbReference>
<dbReference type="PROSITE" id="PS50069">
    <property type="entry name" value="CULLIN_2"/>
    <property type="match status" value="1"/>
</dbReference>
<evidence type="ECO:0000256" key="2">
    <source>
        <dbReference type="PROSITE-ProRule" id="PRU00330"/>
    </source>
</evidence>
<comment type="similarity">
    <text evidence="1 2 3">Belongs to the cullin family.</text>
</comment>
<dbReference type="Gene3D" id="3.30.230.130">
    <property type="entry name" value="Cullin, Chain C, Domain 2"/>
    <property type="match status" value="1"/>
</dbReference>
<dbReference type="SMART" id="SM00182">
    <property type="entry name" value="CULLIN"/>
    <property type="match status" value="1"/>
</dbReference>
<evidence type="ECO:0000256" key="3">
    <source>
        <dbReference type="RuleBase" id="RU003829"/>
    </source>
</evidence>
<name>A0AAV5R5H3_PICKL</name>
<proteinExistence type="inferred from homology"/>
<dbReference type="SUPFAM" id="SSF74788">
    <property type="entry name" value="Cullin repeat-like"/>
    <property type="match status" value="1"/>
</dbReference>
<feature type="domain" description="Cullin family profile" evidence="4">
    <location>
        <begin position="442"/>
        <end position="690"/>
    </location>
</feature>
<gene>
    <name evidence="5" type="ORF">DAPK24_033140</name>
</gene>
<dbReference type="Proteomes" id="UP001378960">
    <property type="component" value="Unassembled WGS sequence"/>
</dbReference>
<dbReference type="AlphaFoldDB" id="A0AAV5R5H3"/>
<dbReference type="GO" id="GO:0031625">
    <property type="term" value="F:ubiquitin protein ligase binding"/>
    <property type="evidence" value="ECO:0007669"/>
    <property type="project" value="InterPro"/>
</dbReference>
<dbReference type="Pfam" id="PF00888">
    <property type="entry name" value="Cullin"/>
    <property type="match status" value="1"/>
</dbReference>
<dbReference type="InterPro" id="IPR019559">
    <property type="entry name" value="Cullin_neddylation_domain"/>
</dbReference>
<dbReference type="GO" id="GO:0006511">
    <property type="term" value="P:ubiquitin-dependent protein catabolic process"/>
    <property type="evidence" value="ECO:0007669"/>
    <property type="project" value="InterPro"/>
</dbReference>
<evidence type="ECO:0000313" key="5">
    <source>
        <dbReference type="EMBL" id="GMM46739.1"/>
    </source>
</evidence>
<dbReference type="InterPro" id="IPR059120">
    <property type="entry name" value="Cullin-like_AB"/>
</dbReference>
<dbReference type="Gene3D" id="1.20.1310.10">
    <property type="entry name" value="Cullin Repeats"/>
    <property type="match status" value="4"/>
</dbReference>
<comment type="caution">
    <text evidence="5">The sequence shown here is derived from an EMBL/GenBank/DDBJ whole genome shotgun (WGS) entry which is preliminary data.</text>
</comment>
<dbReference type="InterPro" id="IPR036388">
    <property type="entry name" value="WH-like_DNA-bd_sf"/>
</dbReference>
<dbReference type="InterPro" id="IPR036390">
    <property type="entry name" value="WH_DNA-bd_sf"/>
</dbReference>
<dbReference type="SUPFAM" id="SSF75632">
    <property type="entry name" value="Cullin homology domain"/>
    <property type="match status" value="1"/>
</dbReference>
<evidence type="ECO:0000313" key="6">
    <source>
        <dbReference type="Proteomes" id="UP001378960"/>
    </source>
</evidence>
<evidence type="ECO:0000256" key="1">
    <source>
        <dbReference type="ARBA" id="ARBA00006019"/>
    </source>
</evidence>
<dbReference type="Pfam" id="PF10557">
    <property type="entry name" value="Cullin_Nedd8"/>
    <property type="match status" value="1"/>
</dbReference>
<dbReference type="PANTHER" id="PTHR11932">
    <property type="entry name" value="CULLIN"/>
    <property type="match status" value="1"/>
</dbReference>
<dbReference type="InterPro" id="IPR016158">
    <property type="entry name" value="Cullin_homology"/>
</dbReference>